<dbReference type="SUPFAM" id="SSF100920">
    <property type="entry name" value="Heat shock protein 70kD (HSP70), peptide-binding domain"/>
    <property type="match status" value="1"/>
</dbReference>
<keyword evidence="7" id="KW-0067">ATP-binding</keyword>
<dbReference type="Pfam" id="PF00012">
    <property type="entry name" value="HSP70"/>
    <property type="match status" value="1"/>
</dbReference>
<dbReference type="Gene3D" id="2.60.34.10">
    <property type="entry name" value="Substrate Binding Domain Of DNAk, Chain A, domain 1"/>
    <property type="match status" value="1"/>
</dbReference>
<keyword evidence="8" id="KW-0346">Stress response</keyword>
<dbReference type="EMBL" id="CP046522">
    <property type="protein sequence ID" value="QGU95972.1"/>
    <property type="molecule type" value="Genomic_DNA"/>
</dbReference>
<dbReference type="SUPFAM" id="SSF53067">
    <property type="entry name" value="Actin-like ATPase domain"/>
    <property type="match status" value="2"/>
</dbReference>
<dbReference type="GO" id="GO:0005524">
    <property type="term" value="F:ATP binding"/>
    <property type="evidence" value="ECO:0007669"/>
    <property type="project" value="UniProtKB-KW"/>
</dbReference>
<keyword evidence="14" id="KW-1185">Reference proteome</keyword>
<evidence type="ECO:0000256" key="12">
    <source>
        <dbReference type="ARBA" id="ARBA00033103"/>
    </source>
</evidence>
<keyword evidence="5" id="KW-0597">Phosphoprotein</keyword>
<dbReference type="CDD" id="cd24029">
    <property type="entry name" value="ASKHA_NBD_HSP70_DnaK_HscA_HscC"/>
    <property type="match status" value="1"/>
</dbReference>
<dbReference type="PROSITE" id="PS00329">
    <property type="entry name" value="HSP70_2"/>
    <property type="match status" value="1"/>
</dbReference>
<evidence type="ECO:0000313" key="14">
    <source>
        <dbReference type="Proteomes" id="UP000422764"/>
    </source>
</evidence>
<evidence type="ECO:0000256" key="5">
    <source>
        <dbReference type="ARBA" id="ARBA00022553"/>
    </source>
</evidence>
<dbReference type="PROSITE" id="PS00297">
    <property type="entry name" value="HSP70_1"/>
    <property type="match status" value="1"/>
</dbReference>
<evidence type="ECO:0000256" key="11">
    <source>
        <dbReference type="ARBA" id="ARBA00030945"/>
    </source>
</evidence>
<organism evidence="13 14">
    <name type="scientific">Clostridium bovifaecis</name>
    <dbReference type="NCBI Taxonomy" id="2184719"/>
    <lineage>
        <taxon>Bacteria</taxon>
        <taxon>Bacillati</taxon>
        <taxon>Bacillota</taxon>
        <taxon>Clostridia</taxon>
        <taxon>Eubacteriales</taxon>
        <taxon>Clostridiaceae</taxon>
        <taxon>Clostridium</taxon>
    </lineage>
</organism>
<dbReference type="AlphaFoldDB" id="A0A6I6EQG7"/>
<dbReference type="InterPro" id="IPR043129">
    <property type="entry name" value="ATPase_NBD"/>
</dbReference>
<dbReference type="PRINTS" id="PR00301">
    <property type="entry name" value="HEATSHOCK70"/>
</dbReference>
<accession>A0A6I6EQG7</accession>
<sequence length="495" mass="54516">MYDSHNSPVIGIDLGTTFSAVARWTGEDADVYSPKGERTMQSVVFYDEKTDKFIFGRTAFMSGMLKPENLCIGVKRLMDNKDAKVTLGGKEYSPIDISSMILKSLYSNVKGMFPEGVYDASGAVVTVPYYFKAHQCENTAEAAKKAGLNLVGILQEPIAAAFAYGLHHSSKDTVRNENILVFDLGGGTFDITLFKIVEDRENIKFEVLAIGGDDRLGGLDFDNSFMKYILDKEGIDLDECDNERMKKIGLQKLMDSVTKSKEALSSTDSVFMGVPDVIPGVHIDNEYTREDFEESISNYLEEIKAILKSTLNAANIDPKDIDKVLKVGGSSKIPAMDMIIEEVVGRGKTYSDIDPSLCVAQGAAIYGAYLTNNLAIDKKITIETTTAHALGVEDSNGSMVVLIHQNQKTPARKTLTFTTDEDNSTEIDVEVYQGASRIAKQNAHIGTVKIKGLVPKPKYELQIKITFEVGKEQMVKVTVEQEESNIKHTEMLKLA</sequence>
<evidence type="ECO:0000256" key="8">
    <source>
        <dbReference type="ARBA" id="ARBA00023016"/>
    </source>
</evidence>
<protein>
    <recommendedName>
        <fullName evidence="3">Chaperone protein DnaK</fullName>
    </recommendedName>
    <alternativeName>
        <fullName evidence="4">Chaperone protein dnaK</fullName>
    </alternativeName>
    <alternativeName>
        <fullName evidence="12">HSP70</fullName>
    </alternativeName>
    <alternativeName>
        <fullName evidence="11">Heat shock 70 kDa protein</fullName>
    </alternativeName>
    <alternativeName>
        <fullName evidence="10">Heat shock protein 70</fullName>
    </alternativeName>
</protein>
<dbReference type="InterPro" id="IPR013126">
    <property type="entry name" value="Hsp_70_fam"/>
</dbReference>
<dbReference type="Gene3D" id="3.90.640.10">
    <property type="entry name" value="Actin, Chain A, domain 4"/>
    <property type="match status" value="1"/>
</dbReference>
<evidence type="ECO:0000256" key="3">
    <source>
        <dbReference type="ARBA" id="ARBA00014415"/>
    </source>
</evidence>
<dbReference type="Gene3D" id="3.30.420.40">
    <property type="match status" value="2"/>
</dbReference>
<evidence type="ECO:0000256" key="1">
    <source>
        <dbReference type="ARBA" id="ARBA00002290"/>
    </source>
</evidence>
<reference evidence="13 14" key="1">
    <citation type="submission" date="2019-12" db="EMBL/GenBank/DDBJ databases">
        <title>Genome sequenceing of Clostridium bovifaecis.</title>
        <authorList>
            <person name="Yao Y."/>
        </authorList>
    </citation>
    <scope>NUCLEOTIDE SEQUENCE [LARGE SCALE GENOMIC DNA]</scope>
    <source>
        <strain evidence="13 14">BXX</strain>
    </source>
</reference>
<comment type="similarity">
    <text evidence="2">Belongs to the heat shock protein 70 family.</text>
</comment>
<evidence type="ECO:0000313" key="13">
    <source>
        <dbReference type="EMBL" id="QGU95972.1"/>
    </source>
</evidence>
<dbReference type="InterPro" id="IPR029047">
    <property type="entry name" value="HSP70_peptide-bd_sf"/>
</dbReference>
<evidence type="ECO:0000256" key="10">
    <source>
        <dbReference type="ARBA" id="ARBA00030019"/>
    </source>
</evidence>
<keyword evidence="6" id="KW-0547">Nucleotide-binding</keyword>
<evidence type="ECO:0000256" key="9">
    <source>
        <dbReference type="ARBA" id="ARBA00023186"/>
    </source>
</evidence>
<keyword evidence="9" id="KW-0143">Chaperone</keyword>
<evidence type="ECO:0000256" key="6">
    <source>
        <dbReference type="ARBA" id="ARBA00022741"/>
    </source>
</evidence>
<gene>
    <name evidence="13" type="ORF">GOM49_13520</name>
</gene>
<evidence type="ECO:0000256" key="2">
    <source>
        <dbReference type="ARBA" id="ARBA00007381"/>
    </source>
</evidence>
<dbReference type="InterPro" id="IPR018181">
    <property type="entry name" value="Heat_shock_70_CS"/>
</dbReference>
<dbReference type="PANTHER" id="PTHR19375">
    <property type="entry name" value="HEAT SHOCK PROTEIN 70KDA"/>
    <property type="match status" value="1"/>
</dbReference>
<dbReference type="FunFam" id="3.30.420.40:FF:000028">
    <property type="entry name" value="heat shock 70 kDa protein-like"/>
    <property type="match status" value="1"/>
</dbReference>
<evidence type="ECO:0000256" key="7">
    <source>
        <dbReference type="ARBA" id="ARBA00022840"/>
    </source>
</evidence>
<comment type="function">
    <text evidence="1">Acts as a chaperone.</text>
</comment>
<evidence type="ECO:0000256" key="4">
    <source>
        <dbReference type="ARBA" id="ARBA00017249"/>
    </source>
</evidence>
<dbReference type="GO" id="GO:0140662">
    <property type="term" value="F:ATP-dependent protein folding chaperone"/>
    <property type="evidence" value="ECO:0007669"/>
    <property type="project" value="InterPro"/>
</dbReference>
<proteinExistence type="inferred from homology"/>
<dbReference type="Proteomes" id="UP000422764">
    <property type="component" value="Chromosome"/>
</dbReference>
<name>A0A6I6EQG7_9CLOT</name>